<dbReference type="Proteomes" id="UP000178885">
    <property type="component" value="Unassembled WGS sequence"/>
</dbReference>
<name>A0A1F6TU05_9PROT</name>
<protein>
    <recommendedName>
        <fullName evidence="4">DUF3015 domain-containing protein</fullName>
    </recommendedName>
</protein>
<feature type="chain" id="PRO_5009526830" description="DUF3015 domain-containing protein" evidence="1">
    <location>
        <begin position="21"/>
        <end position="164"/>
    </location>
</feature>
<organism evidence="2 3">
    <name type="scientific">Candidatus Muproteobacteria bacterium RBG_16_65_34</name>
    <dbReference type="NCBI Taxonomy" id="1817760"/>
    <lineage>
        <taxon>Bacteria</taxon>
        <taxon>Pseudomonadati</taxon>
        <taxon>Pseudomonadota</taxon>
        <taxon>Candidatus Muproteobacteria</taxon>
    </lineage>
</organism>
<evidence type="ECO:0000313" key="2">
    <source>
        <dbReference type="EMBL" id="OGI48601.1"/>
    </source>
</evidence>
<dbReference type="STRING" id="1817760.A2151_02615"/>
<keyword evidence="1" id="KW-0732">Signal</keyword>
<sequence>MNKKLVLAAVIILAPAAAMAAGENNTGSCGWGAKLFDGQNGVAPQVLAATTNGTSGNQTFGITSGTSGCTQDGVVKSNWKTAMFIDGNKEKLARDMSVGHGETLDSLASLIGVRDEHKPAFFHATKENFARIFASENVKTDDLLASLKQVLAADGALAQYSAQI</sequence>
<evidence type="ECO:0008006" key="4">
    <source>
        <dbReference type="Google" id="ProtNLM"/>
    </source>
</evidence>
<gene>
    <name evidence="2" type="ORF">A2151_02615</name>
</gene>
<comment type="caution">
    <text evidence="2">The sequence shown here is derived from an EMBL/GenBank/DDBJ whole genome shotgun (WGS) entry which is preliminary data.</text>
</comment>
<feature type="signal peptide" evidence="1">
    <location>
        <begin position="1"/>
        <end position="20"/>
    </location>
</feature>
<dbReference type="InterPro" id="IPR021383">
    <property type="entry name" value="DUF3015"/>
</dbReference>
<dbReference type="EMBL" id="MFSU01000024">
    <property type="protein sequence ID" value="OGI48601.1"/>
    <property type="molecule type" value="Genomic_DNA"/>
</dbReference>
<dbReference type="Pfam" id="PF11220">
    <property type="entry name" value="DUF3015"/>
    <property type="match status" value="1"/>
</dbReference>
<accession>A0A1F6TU05</accession>
<evidence type="ECO:0000313" key="3">
    <source>
        <dbReference type="Proteomes" id="UP000178885"/>
    </source>
</evidence>
<evidence type="ECO:0000256" key="1">
    <source>
        <dbReference type="SAM" id="SignalP"/>
    </source>
</evidence>
<proteinExistence type="predicted"/>
<reference evidence="2 3" key="1">
    <citation type="journal article" date="2016" name="Nat. Commun.">
        <title>Thousands of microbial genomes shed light on interconnected biogeochemical processes in an aquifer system.</title>
        <authorList>
            <person name="Anantharaman K."/>
            <person name="Brown C.T."/>
            <person name="Hug L.A."/>
            <person name="Sharon I."/>
            <person name="Castelle C.J."/>
            <person name="Probst A.J."/>
            <person name="Thomas B.C."/>
            <person name="Singh A."/>
            <person name="Wilkins M.J."/>
            <person name="Karaoz U."/>
            <person name="Brodie E.L."/>
            <person name="Williams K.H."/>
            <person name="Hubbard S.S."/>
            <person name="Banfield J.F."/>
        </authorList>
    </citation>
    <scope>NUCLEOTIDE SEQUENCE [LARGE SCALE GENOMIC DNA]</scope>
</reference>
<dbReference type="AlphaFoldDB" id="A0A1F6TU05"/>